<dbReference type="Gene3D" id="3.40.50.1820">
    <property type="entry name" value="alpha/beta hydrolase"/>
    <property type="match status" value="1"/>
</dbReference>
<gene>
    <name evidence="1" type="ORF">NA56DRAFT_747973</name>
</gene>
<organism evidence="1 2">
    <name type="scientific">Hyaloscypha hepaticicola</name>
    <dbReference type="NCBI Taxonomy" id="2082293"/>
    <lineage>
        <taxon>Eukaryota</taxon>
        <taxon>Fungi</taxon>
        <taxon>Dikarya</taxon>
        <taxon>Ascomycota</taxon>
        <taxon>Pezizomycotina</taxon>
        <taxon>Leotiomycetes</taxon>
        <taxon>Helotiales</taxon>
        <taxon>Hyaloscyphaceae</taxon>
        <taxon>Hyaloscypha</taxon>
    </lineage>
</organism>
<dbReference type="InterPro" id="IPR029058">
    <property type="entry name" value="AB_hydrolase_fold"/>
</dbReference>
<protein>
    <submittedName>
        <fullName evidence="1">DUF1749-domain-containing protein</fullName>
    </submittedName>
</protein>
<accession>A0A2J6Q7B3</accession>
<dbReference type="Proteomes" id="UP000235672">
    <property type="component" value="Unassembled WGS sequence"/>
</dbReference>
<dbReference type="SUPFAM" id="SSF53474">
    <property type="entry name" value="alpha/beta-Hydrolases"/>
    <property type="match status" value="1"/>
</dbReference>
<dbReference type="Pfam" id="PF08538">
    <property type="entry name" value="DUF1749"/>
    <property type="match status" value="1"/>
</dbReference>
<dbReference type="PANTHER" id="PTHR31591">
    <property type="entry name" value="UPF0613 PROTEIN PB24D3.06C"/>
    <property type="match status" value="1"/>
</dbReference>
<keyword evidence="2" id="KW-1185">Reference proteome</keyword>
<dbReference type="InterPro" id="IPR013744">
    <property type="entry name" value="SidJ"/>
</dbReference>
<reference evidence="1 2" key="1">
    <citation type="submission" date="2016-05" db="EMBL/GenBank/DDBJ databases">
        <title>A degradative enzymes factory behind the ericoid mycorrhizal symbiosis.</title>
        <authorList>
            <consortium name="DOE Joint Genome Institute"/>
            <person name="Martino E."/>
            <person name="Morin E."/>
            <person name="Grelet G."/>
            <person name="Kuo A."/>
            <person name="Kohler A."/>
            <person name="Daghino S."/>
            <person name="Barry K."/>
            <person name="Choi C."/>
            <person name="Cichocki N."/>
            <person name="Clum A."/>
            <person name="Copeland A."/>
            <person name="Hainaut M."/>
            <person name="Haridas S."/>
            <person name="Labutti K."/>
            <person name="Lindquist E."/>
            <person name="Lipzen A."/>
            <person name="Khouja H.-R."/>
            <person name="Murat C."/>
            <person name="Ohm R."/>
            <person name="Olson A."/>
            <person name="Spatafora J."/>
            <person name="Veneault-Fourrey C."/>
            <person name="Henrissat B."/>
            <person name="Grigoriev I."/>
            <person name="Martin F."/>
            <person name="Perotto S."/>
        </authorList>
    </citation>
    <scope>NUCLEOTIDE SEQUENCE [LARGE SCALE GENOMIC DNA]</scope>
    <source>
        <strain evidence="1 2">UAMH 7357</strain>
    </source>
</reference>
<name>A0A2J6Q7B3_9HELO</name>
<evidence type="ECO:0000313" key="2">
    <source>
        <dbReference type="Proteomes" id="UP000235672"/>
    </source>
</evidence>
<dbReference type="AlphaFoldDB" id="A0A2J6Q7B3"/>
<sequence length="309" mass="33794">MTLPSKGLVHLYKNEGWTRLTAFEHTPHNHTLPPQNILLFIGGLFDGLLTIPYTIPLSRSLPANCTLAEIRLSSSYTGWGTSSLQKDAAEISDAVSYFRSIKTGKIVLMGSSTGCQDIMEYLTGAGCEARPAIEGGILQAPASDRESLVMTMEPELYRSSCHAAQKMVDEGNGEEILPTRETGNVLPAPCTAKRWLSMASPNHDGDDDYFSSDLKNEQLLKTFGRLPERTMLCVLMSEDDEYVPKGVDKEGLIERWTGIIKRGEGRLDEVHSGVVKGASHNLGHSGEEVVGEVVRRVVGFLEGLPEKGF</sequence>
<evidence type="ECO:0000313" key="1">
    <source>
        <dbReference type="EMBL" id="PMD22168.1"/>
    </source>
</evidence>
<dbReference type="EMBL" id="KZ613478">
    <property type="protein sequence ID" value="PMD22168.1"/>
    <property type="molecule type" value="Genomic_DNA"/>
</dbReference>
<dbReference type="PANTHER" id="PTHR31591:SF7">
    <property type="entry name" value="DUF1749-DOMAIN-CONTAINING PROTEIN"/>
    <property type="match status" value="1"/>
</dbReference>
<dbReference type="OrthoDB" id="10034502at2759"/>
<proteinExistence type="predicted"/>